<evidence type="ECO:0000256" key="11">
    <source>
        <dbReference type="ARBA" id="ARBA00060050"/>
    </source>
</evidence>
<dbReference type="SMR" id="A0A8T3C4Q7"/>
<evidence type="ECO:0000256" key="10">
    <source>
        <dbReference type="ARBA" id="ARBA00048167"/>
    </source>
</evidence>
<feature type="binding site" evidence="12">
    <location>
        <position position="108"/>
    </location>
    <ligand>
        <name>S-adenosyl-L-methionine</name>
        <dbReference type="ChEBI" id="CHEBI:59789"/>
    </ligand>
</feature>
<dbReference type="GO" id="GO:0005737">
    <property type="term" value="C:cytoplasm"/>
    <property type="evidence" value="ECO:0007669"/>
    <property type="project" value="TreeGrafter"/>
</dbReference>
<dbReference type="PANTHER" id="PTHR12753">
    <property type="entry name" value="AD-003 - RELATED"/>
    <property type="match status" value="1"/>
</dbReference>
<dbReference type="OrthoDB" id="1298661at2759"/>
<sequence>MDDAGLDSNGHAFRNAKEMWREEIGLGERVEEDATSAPAAKRHAWYRKGISYWQGVDASVDGVLGGYGHVNEADLKGSEAFLKPLLIDRFGNERRHLVALDCGSGIGRVTKNLLLRHFNEVDLLEPVSHFLDAARENLAPEGDMKEDVHMAVNFFCLPLQEFTPEIGRYDVIWIQWCIGQLPDDDFVSFFKRAKVGLKKNGFFVVKENVAKTGFVLDTEDSSITRSDLYFRDLFKQCGLYVHSSKDQKGFPAELFAVKTYALVFDKPKGGRNKKIRYKPGPIKEPRRS</sequence>
<evidence type="ECO:0000313" key="14">
    <source>
        <dbReference type="EMBL" id="KAI0527159.1"/>
    </source>
</evidence>
<reference evidence="14" key="1">
    <citation type="journal article" date="2022" name="Front. Genet.">
        <title>Chromosome-Scale Assembly of the Dendrobium nobile Genome Provides Insights Into the Molecular Mechanism of the Biosynthesis of the Medicinal Active Ingredient of Dendrobium.</title>
        <authorList>
            <person name="Xu Q."/>
            <person name="Niu S.-C."/>
            <person name="Li K.-L."/>
            <person name="Zheng P.-J."/>
            <person name="Zhang X.-J."/>
            <person name="Jia Y."/>
            <person name="Liu Y."/>
            <person name="Niu Y.-X."/>
            <person name="Yu L.-H."/>
            <person name="Chen D.-F."/>
            <person name="Zhang G.-Q."/>
        </authorList>
    </citation>
    <scope>NUCLEOTIDE SEQUENCE</scope>
    <source>
        <tissue evidence="14">Leaf</tissue>
    </source>
</reference>
<keyword evidence="15" id="KW-1185">Reference proteome</keyword>
<dbReference type="PIRSF" id="PIRSF016958">
    <property type="entry name" value="DUF858_MeTrfase_lik"/>
    <property type="match status" value="1"/>
</dbReference>
<evidence type="ECO:0000256" key="4">
    <source>
        <dbReference type="ARBA" id="ARBA00022691"/>
    </source>
</evidence>
<keyword evidence="2" id="KW-0489">Methyltransferase</keyword>
<comment type="function">
    <text evidence="11">Alpha-N-methyltransferase that methylates the N-terminus of target proteins containing the N-terminal motif [Ala/Pro/Ser]-Pro-Lys when the initiator Met is cleaved. Specifically catalyzes mono-, di- or tri-methylation of exposed alpha-amino group of Ala or Ser residue in the [Ala/Ser]-Pro-Lys motif and mono- or di-methylation of Pro in the Pro-Pro-Lys motif.</text>
</comment>
<dbReference type="InterPro" id="IPR029063">
    <property type="entry name" value="SAM-dependent_MTases_sf"/>
</dbReference>
<dbReference type="EMBL" id="JAGYWB010000003">
    <property type="protein sequence ID" value="KAI0527159.1"/>
    <property type="molecule type" value="Genomic_DNA"/>
</dbReference>
<dbReference type="CDD" id="cd02440">
    <property type="entry name" value="AdoMet_MTases"/>
    <property type="match status" value="1"/>
</dbReference>
<organism evidence="14 15">
    <name type="scientific">Dendrobium nobile</name>
    <name type="common">Orchid</name>
    <dbReference type="NCBI Taxonomy" id="94219"/>
    <lineage>
        <taxon>Eukaryota</taxon>
        <taxon>Viridiplantae</taxon>
        <taxon>Streptophyta</taxon>
        <taxon>Embryophyta</taxon>
        <taxon>Tracheophyta</taxon>
        <taxon>Spermatophyta</taxon>
        <taxon>Magnoliopsida</taxon>
        <taxon>Liliopsida</taxon>
        <taxon>Asparagales</taxon>
        <taxon>Orchidaceae</taxon>
        <taxon>Epidendroideae</taxon>
        <taxon>Malaxideae</taxon>
        <taxon>Dendrobiinae</taxon>
        <taxon>Dendrobium</taxon>
    </lineage>
</organism>
<gene>
    <name evidence="14" type="ORF">KFK09_002758</name>
</gene>
<name>A0A8T3C4Q7_DENNO</name>
<evidence type="ECO:0000256" key="13">
    <source>
        <dbReference type="SAM" id="MobiDB-lite"/>
    </source>
</evidence>
<proteinExistence type="inferred from homology"/>
<accession>A0A8T3C4Q7</accession>
<dbReference type="GO" id="GO:0032259">
    <property type="term" value="P:methylation"/>
    <property type="evidence" value="ECO:0007669"/>
    <property type="project" value="UniProtKB-KW"/>
</dbReference>
<feature type="binding site" evidence="12">
    <location>
        <position position="103"/>
    </location>
    <ligand>
        <name>S-adenosyl-L-methionine</name>
        <dbReference type="ChEBI" id="CHEBI:59789"/>
    </ligand>
</feature>
<dbReference type="SUPFAM" id="SSF53335">
    <property type="entry name" value="S-adenosyl-L-methionine-dependent methyltransferases"/>
    <property type="match status" value="1"/>
</dbReference>
<evidence type="ECO:0000256" key="12">
    <source>
        <dbReference type="PIRSR" id="PIRSR016958-1"/>
    </source>
</evidence>
<protein>
    <recommendedName>
        <fullName evidence="6">Alpha N-terminal protein methyltransferase 1</fullName>
        <ecNumber evidence="5">2.1.1.244</ecNumber>
    </recommendedName>
    <alternativeName>
        <fullName evidence="7">X-Pro-Lys N-terminal protein methyltransferase 1</fullName>
    </alternativeName>
</protein>
<dbReference type="FunFam" id="3.40.50.150:FF:000025">
    <property type="entry name" value="N-terminal Xaa-Pro-Lys N-methyltransferase 1"/>
    <property type="match status" value="1"/>
</dbReference>
<evidence type="ECO:0000313" key="15">
    <source>
        <dbReference type="Proteomes" id="UP000829196"/>
    </source>
</evidence>
<comment type="catalytic activity">
    <reaction evidence="10">
        <text>N-terminal L-alanyl-L-prolyl-L-lysyl-[protein] + 3 S-adenosyl-L-methionine = N-terminal N,N,N-trimethyl-L-alanyl-L-prolyl-L-lysyl-[protein] + 3 S-adenosyl-L-homocysteine + 3 H(+)</text>
        <dbReference type="Rhea" id="RHEA:54712"/>
        <dbReference type="Rhea" id="RHEA-COMP:13785"/>
        <dbReference type="Rhea" id="RHEA-COMP:13971"/>
        <dbReference type="ChEBI" id="CHEBI:15378"/>
        <dbReference type="ChEBI" id="CHEBI:57856"/>
        <dbReference type="ChEBI" id="CHEBI:59789"/>
        <dbReference type="ChEBI" id="CHEBI:138057"/>
        <dbReference type="ChEBI" id="CHEBI:138315"/>
        <dbReference type="EC" id="2.1.1.244"/>
    </reaction>
</comment>
<dbReference type="PANTHER" id="PTHR12753:SF0">
    <property type="entry name" value="ALPHA N-TERMINAL PROTEIN METHYLTRANSFERASE 1"/>
    <property type="match status" value="1"/>
</dbReference>
<dbReference type="Pfam" id="PF05891">
    <property type="entry name" value="Methyltransf_PK"/>
    <property type="match status" value="1"/>
</dbReference>
<feature type="region of interest" description="Disordered" evidence="13">
    <location>
        <begin position="269"/>
        <end position="288"/>
    </location>
</feature>
<dbReference type="InterPro" id="IPR008576">
    <property type="entry name" value="MeTrfase_NTM1"/>
</dbReference>
<evidence type="ECO:0000256" key="2">
    <source>
        <dbReference type="ARBA" id="ARBA00022603"/>
    </source>
</evidence>
<feature type="binding site" evidence="12">
    <location>
        <position position="175"/>
    </location>
    <ligand>
        <name>S-adenosyl-L-methionine</name>
        <dbReference type="ChEBI" id="CHEBI:59789"/>
    </ligand>
</feature>
<dbReference type="GO" id="GO:0071885">
    <property type="term" value="F:N-terminal protein N-methyltransferase activity"/>
    <property type="evidence" value="ECO:0007669"/>
    <property type="project" value="UniProtKB-EC"/>
</dbReference>
<comment type="caution">
    <text evidence="14">The sequence shown here is derived from an EMBL/GenBank/DDBJ whole genome shotgun (WGS) entry which is preliminary data.</text>
</comment>
<keyword evidence="3" id="KW-0808">Transferase</keyword>
<dbReference type="EC" id="2.1.1.244" evidence="5"/>
<evidence type="ECO:0000256" key="3">
    <source>
        <dbReference type="ARBA" id="ARBA00022679"/>
    </source>
</evidence>
<dbReference type="AlphaFoldDB" id="A0A8T3C4Q7"/>
<comment type="similarity">
    <text evidence="1">Belongs to the methyltransferase superfamily. NTM1 family.</text>
</comment>
<comment type="catalytic activity">
    <reaction evidence="8">
        <text>N-terminal L-seryl-L-prolyl-L-lysyl-[protein] + 3 S-adenosyl-L-methionine = N-terminal N,N,N-trimethyl-L-seryl-L-prolyl-L-lysyl-[protein] + 3 S-adenosyl-L-homocysteine + 3 H(+)</text>
        <dbReference type="Rhea" id="RHEA:54724"/>
        <dbReference type="Rhea" id="RHEA-COMP:13789"/>
        <dbReference type="Rhea" id="RHEA-COMP:13973"/>
        <dbReference type="ChEBI" id="CHEBI:15378"/>
        <dbReference type="ChEBI" id="CHEBI:57856"/>
        <dbReference type="ChEBI" id="CHEBI:59789"/>
        <dbReference type="ChEBI" id="CHEBI:138061"/>
        <dbReference type="ChEBI" id="CHEBI:138317"/>
        <dbReference type="EC" id="2.1.1.244"/>
    </reaction>
</comment>
<feature type="binding site" evidence="12">
    <location>
        <begin position="159"/>
        <end position="160"/>
    </location>
    <ligand>
        <name>S-adenosyl-L-methionine</name>
        <dbReference type="ChEBI" id="CHEBI:59789"/>
    </ligand>
</feature>
<comment type="catalytic activity">
    <reaction evidence="9">
        <text>N-terminal L-prolyl-L-prolyl-L-lysyl-[protein] + 2 S-adenosyl-L-methionine = N-terminal N,N-dimethyl-L-prolyl-L-prolyl-L-lysyl-[protein] + 2 S-adenosyl-L-homocysteine + 2 H(+)</text>
        <dbReference type="Rhea" id="RHEA:54736"/>
        <dbReference type="Rhea" id="RHEA-COMP:13787"/>
        <dbReference type="Rhea" id="RHEA-COMP:13974"/>
        <dbReference type="ChEBI" id="CHEBI:15378"/>
        <dbReference type="ChEBI" id="CHEBI:57856"/>
        <dbReference type="ChEBI" id="CHEBI:59789"/>
        <dbReference type="ChEBI" id="CHEBI:138059"/>
        <dbReference type="ChEBI" id="CHEBI:138318"/>
        <dbReference type="EC" id="2.1.1.244"/>
    </reaction>
</comment>
<keyword evidence="4 12" id="KW-0949">S-adenosyl-L-methionine</keyword>
<evidence type="ECO:0000256" key="6">
    <source>
        <dbReference type="ARBA" id="ARBA00039449"/>
    </source>
</evidence>
<evidence type="ECO:0000256" key="1">
    <source>
        <dbReference type="ARBA" id="ARBA00009059"/>
    </source>
</evidence>
<evidence type="ECO:0000256" key="8">
    <source>
        <dbReference type="ARBA" id="ARBA00047306"/>
    </source>
</evidence>
<dbReference type="Gene3D" id="3.40.50.150">
    <property type="entry name" value="Vaccinia Virus protein VP39"/>
    <property type="match status" value="1"/>
</dbReference>
<dbReference type="Proteomes" id="UP000829196">
    <property type="component" value="Unassembled WGS sequence"/>
</dbReference>
<evidence type="ECO:0000256" key="5">
    <source>
        <dbReference type="ARBA" id="ARBA00039112"/>
    </source>
</evidence>
<evidence type="ECO:0000256" key="9">
    <source>
        <dbReference type="ARBA" id="ARBA00047885"/>
    </source>
</evidence>
<evidence type="ECO:0000256" key="7">
    <source>
        <dbReference type="ARBA" id="ARBA00043129"/>
    </source>
</evidence>